<evidence type="ECO:0000256" key="2">
    <source>
        <dbReference type="ARBA" id="ARBA00007935"/>
    </source>
</evidence>
<organism evidence="9 10">
    <name type="scientific">Alkalibacterium iburiense</name>
    <dbReference type="NCBI Taxonomy" id="290589"/>
    <lineage>
        <taxon>Bacteria</taxon>
        <taxon>Bacillati</taxon>
        <taxon>Bacillota</taxon>
        <taxon>Bacilli</taxon>
        <taxon>Lactobacillales</taxon>
        <taxon>Carnobacteriaceae</taxon>
        <taxon>Alkalibacterium</taxon>
    </lineage>
</organism>
<feature type="transmembrane region" description="Helical" evidence="8">
    <location>
        <begin position="84"/>
        <end position="106"/>
    </location>
</feature>
<evidence type="ECO:0000256" key="3">
    <source>
        <dbReference type="ARBA" id="ARBA00022448"/>
    </source>
</evidence>
<dbReference type="PANTHER" id="PTHR30472:SF58">
    <property type="entry name" value="IRON(3+)-HYDROXAMATE IMPORT SYSTEM PERMEASE PROTEIN FHUB"/>
    <property type="match status" value="1"/>
</dbReference>
<keyword evidence="3" id="KW-0813">Transport</keyword>
<feature type="transmembrane region" description="Helical" evidence="8">
    <location>
        <begin position="140"/>
        <end position="159"/>
    </location>
</feature>
<evidence type="ECO:0000256" key="4">
    <source>
        <dbReference type="ARBA" id="ARBA00022475"/>
    </source>
</evidence>
<evidence type="ECO:0000256" key="5">
    <source>
        <dbReference type="ARBA" id="ARBA00022692"/>
    </source>
</evidence>
<dbReference type="RefSeq" id="WP_343756009.1">
    <property type="nucleotide sequence ID" value="NZ_BAAACW010000118.1"/>
</dbReference>
<dbReference type="InterPro" id="IPR000522">
    <property type="entry name" value="ABC_transptr_permease_BtuC"/>
</dbReference>
<name>A0ABN0XL11_9LACT</name>
<dbReference type="SUPFAM" id="SSF81345">
    <property type="entry name" value="ABC transporter involved in vitamin B12 uptake, BtuC"/>
    <property type="match status" value="1"/>
</dbReference>
<feature type="transmembrane region" description="Helical" evidence="8">
    <location>
        <begin position="297"/>
        <end position="314"/>
    </location>
</feature>
<keyword evidence="7 8" id="KW-0472">Membrane</keyword>
<dbReference type="Gene3D" id="1.10.3470.10">
    <property type="entry name" value="ABC transporter involved in vitamin B12 uptake, BtuC"/>
    <property type="match status" value="1"/>
</dbReference>
<dbReference type="EMBL" id="BAAACW010000118">
    <property type="protein sequence ID" value="GAA0366882.1"/>
    <property type="molecule type" value="Genomic_DNA"/>
</dbReference>
<dbReference type="InterPro" id="IPR037294">
    <property type="entry name" value="ABC_BtuC-like"/>
</dbReference>
<dbReference type="Pfam" id="PF01032">
    <property type="entry name" value="FecCD"/>
    <property type="match status" value="1"/>
</dbReference>
<dbReference type="Proteomes" id="UP001501166">
    <property type="component" value="Unassembled WGS sequence"/>
</dbReference>
<evidence type="ECO:0000256" key="1">
    <source>
        <dbReference type="ARBA" id="ARBA00004651"/>
    </source>
</evidence>
<comment type="similarity">
    <text evidence="2">Belongs to the binding-protein-dependent transport system permease family. FecCD subfamily.</text>
</comment>
<evidence type="ECO:0000313" key="10">
    <source>
        <dbReference type="Proteomes" id="UP001501166"/>
    </source>
</evidence>
<sequence length="352" mass="37536">MEEIRRKQLTKKETQKRLMKRLQASQPTGAILFISIIVLLISMVISLGLGSVQISWRTILEGLTAFEETNTHHLILYDLRIPRVVGAALVGAFLSVSGVIMQALTLNPLASPSIMGVTSGSAFMIAIAFAFFPLSNHYQLILWSFLGAGLGAGLVFFIGSFTKRGLTPVKLALAGAAVSTLLQSLSTMIALHFNVARDTSFWLAGGVAGVRMESVLVALLFAGLALIVAFALSRSLTILSLGEEMAKGLGLKVTVIKWIALLVVLILTGTAVSIAGAVGFVGLVIPHITKKIMGLDYRWVIPGSIVFGALLMVWADTLARIINPPYETPVGALTALLGVPFFLVLARKEGRG</sequence>
<proteinExistence type="inferred from homology"/>
<reference evidence="9 10" key="1">
    <citation type="journal article" date="2019" name="Int. J. Syst. Evol. Microbiol.">
        <title>The Global Catalogue of Microorganisms (GCM) 10K type strain sequencing project: providing services to taxonomists for standard genome sequencing and annotation.</title>
        <authorList>
            <consortium name="The Broad Institute Genomics Platform"/>
            <consortium name="The Broad Institute Genome Sequencing Center for Infectious Disease"/>
            <person name="Wu L."/>
            <person name="Ma J."/>
        </authorList>
    </citation>
    <scope>NUCLEOTIDE SEQUENCE [LARGE SCALE GENOMIC DNA]</scope>
    <source>
        <strain evidence="9 10">JCM 12662</strain>
    </source>
</reference>
<keyword evidence="5 8" id="KW-0812">Transmembrane</keyword>
<accession>A0ABN0XL11</accession>
<feature type="transmembrane region" description="Helical" evidence="8">
    <location>
        <begin position="113"/>
        <end position="134"/>
    </location>
</feature>
<dbReference type="CDD" id="cd06550">
    <property type="entry name" value="TM_ABC_iron-siderophores_like"/>
    <property type="match status" value="1"/>
</dbReference>
<feature type="transmembrane region" description="Helical" evidence="8">
    <location>
        <begin position="171"/>
        <end position="195"/>
    </location>
</feature>
<feature type="transmembrane region" description="Helical" evidence="8">
    <location>
        <begin position="326"/>
        <end position="346"/>
    </location>
</feature>
<evidence type="ECO:0000313" key="9">
    <source>
        <dbReference type="EMBL" id="GAA0366882.1"/>
    </source>
</evidence>
<evidence type="ECO:0000256" key="8">
    <source>
        <dbReference type="SAM" id="Phobius"/>
    </source>
</evidence>
<comment type="caution">
    <text evidence="9">The sequence shown here is derived from an EMBL/GenBank/DDBJ whole genome shotgun (WGS) entry which is preliminary data.</text>
</comment>
<keyword evidence="10" id="KW-1185">Reference proteome</keyword>
<evidence type="ECO:0000256" key="7">
    <source>
        <dbReference type="ARBA" id="ARBA00023136"/>
    </source>
</evidence>
<comment type="subcellular location">
    <subcellularLocation>
        <location evidence="1">Cell membrane</location>
        <topology evidence="1">Multi-pass membrane protein</topology>
    </subcellularLocation>
</comment>
<evidence type="ECO:0000256" key="6">
    <source>
        <dbReference type="ARBA" id="ARBA00022989"/>
    </source>
</evidence>
<feature type="transmembrane region" description="Helical" evidence="8">
    <location>
        <begin position="258"/>
        <end position="285"/>
    </location>
</feature>
<gene>
    <name evidence="9" type="ORF">GCM10008932_18690</name>
</gene>
<feature type="transmembrane region" description="Helical" evidence="8">
    <location>
        <begin position="29"/>
        <end position="49"/>
    </location>
</feature>
<dbReference type="PANTHER" id="PTHR30472">
    <property type="entry name" value="FERRIC ENTEROBACTIN TRANSPORT SYSTEM PERMEASE PROTEIN"/>
    <property type="match status" value="1"/>
</dbReference>
<protein>
    <submittedName>
        <fullName evidence="9">Iron ABC transporter permease</fullName>
    </submittedName>
</protein>
<feature type="transmembrane region" description="Helical" evidence="8">
    <location>
        <begin position="215"/>
        <end position="237"/>
    </location>
</feature>
<keyword evidence="6 8" id="KW-1133">Transmembrane helix</keyword>
<keyword evidence="4" id="KW-1003">Cell membrane</keyword>